<protein>
    <submittedName>
        <fullName evidence="2">Uncharacterized protein</fullName>
    </submittedName>
</protein>
<evidence type="ECO:0000313" key="3">
    <source>
        <dbReference type="Proteomes" id="UP000313988"/>
    </source>
</evidence>
<sequence>MSVIKVFRSAAFTDLAKEMNRFGAMLQFETEAVFGKELVTQALRQRICARRKTALGQILFLLFAGRRLAGMAGPFTPTDDGLMNAVCLRDIGQRLEDAGYAIDLTVRKRALVFTPPGKQVLVLAQHNGYTLAALRRLHRELVGGGAFDQIQVFTYLTPEGVEELTAFLYDPPRRSPPIDVRELAVFSLPRPTPHREATLPTGVI</sequence>
<reference evidence="2 3" key="1">
    <citation type="submission" date="2019-06" db="EMBL/GenBank/DDBJ databases">
        <title>Genome sequence of Deinococcus radiopugnans ATCC 19172.</title>
        <authorList>
            <person name="Maclea K.S."/>
            <person name="Maynard C.R."/>
        </authorList>
    </citation>
    <scope>NUCLEOTIDE SEQUENCE [LARGE SCALE GENOMIC DNA]</scope>
    <source>
        <strain evidence="2 3">ATCC 19172</strain>
    </source>
</reference>
<dbReference type="EMBL" id="VDMO01000012">
    <property type="protein sequence ID" value="TNM70642.1"/>
    <property type="molecule type" value="Genomic_DNA"/>
</dbReference>
<dbReference type="Proteomes" id="UP000629870">
    <property type="component" value="Unassembled WGS sequence"/>
</dbReference>
<evidence type="ECO:0000313" key="1">
    <source>
        <dbReference type="EMBL" id="MBB6017130.1"/>
    </source>
</evidence>
<proteinExistence type="predicted"/>
<accession>A0A5C4Y464</accession>
<comment type="caution">
    <text evidence="2">The sequence shown here is derived from an EMBL/GenBank/DDBJ whole genome shotgun (WGS) entry which is preliminary data.</text>
</comment>
<name>A0A5C4Y464_9DEIO</name>
<dbReference type="AlphaFoldDB" id="A0A5C4Y464"/>
<organism evidence="2 3">
    <name type="scientific">Deinococcus radiopugnans ATCC 19172</name>
    <dbReference type="NCBI Taxonomy" id="585398"/>
    <lineage>
        <taxon>Bacteria</taxon>
        <taxon>Thermotogati</taxon>
        <taxon>Deinococcota</taxon>
        <taxon>Deinococci</taxon>
        <taxon>Deinococcales</taxon>
        <taxon>Deinococcaceae</taxon>
        <taxon>Deinococcus</taxon>
    </lineage>
</organism>
<reference evidence="1 4" key="2">
    <citation type="submission" date="2020-08" db="EMBL/GenBank/DDBJ databases">
        <title>Genomic Encyclopedia of Type Strains, Phase IV (KMG-IV): sequencing the most valuable type-strain genomes for metagenomic binning, comparative biology and taxonomic classification.</title>
        <authorList>
            <person name="Goeker M."/>
        </authorList>
    </citation>
    <scope>NUCLEOTIDE SEQUENCE [LARGE SCALE GENOMIC DNA]</scope>
    <source>
        <strain evidence="1 4">DSM 12027</strain>
    </source>
</reference>
<dbReference type="RefSeq" id="WP_139403660.1">
    <property type="nucleotide sequence ID" value="NZ_JACHEW010000011.1"/>
</dbReference>
<keyword evidence="4" id="KW-1185">Reference proteome</keyword>
<evidence type="ECO:0000313" key="2">
    <source>
        <dbReference type="EMBL" id="TNM70642.1"/>
    </source>
</evidence>
<evidence type="ECO:0000313" key="4">
    <source>
        <dbReference type="Proteomes" id="UP000629870"/>
    </source>
</evidence>
<dbReference type="EMBL" id="JACHEW010000011">
    <property type="protein sequence ID" value="MBB6017130.1"/>
    <property type="molecule type" value="Genomic_DNA"/>
</dbReference>
<gene>
    <name evidence="2" type="ORF">FHR04_12115</name>
    <name evidence="1" type="ORF">HNQ04_002392</name>
</gene>
<dbReference type="OrthoDB" id="63952at2"/>
<dbReference type="Proteomes" id="UP000313988">
    <property type="component" value="Unassembled WGS sequence"/>
</dbReference>